<keyword evidence="10" id="KW-0143">Chaperone</keyword>
<evidence type="ECO:0000256" key="11">
    <source>
        <dbReference type="ARBA" id="ARBA00025034"/>
    </source>
</evidence>
<dbReference type="InterPro" id="IPR028055">
    <property type="entry name" value="YidC/Oxa/ALB_C"/>
</dbReference>
<feature type="transmembrane region" description="Helical" evidence="18">
    <location>
        <begin position="207"/>
        <end position="229"/>
    </location>
</feature>
<evidence type="ECO:0000256" key="18">
    <source>
        <dbReference type="SAM" id="Phobius"/>
    </source>
</evidence>
<evidence type="ECO:0000256" key="4">
    <source>
        <dbReference type="ARBA" id="ARBA00022448"/>
    </source>
</evidence>
<organism evidence="20 21">
    <name type="scientific">Microbacterium kribbense</name>
    <dbReference type="NCBI Taxonomy" id="433645"/>
    <lineage>
        <taxon>Bacteria</taxon>
        <taxon>Bacillati</taxon>
        <taxon>Actinomycetota</taxon>
        <taxon>Actinomycetes</taxon>
        <taxon>Micrococcales</taxon>
        <taxon>Microbacteriaceae</taxon>
        <taxon>Microbacterium</taxon>
    </lineage>
</organism>
<feature type="compositionally biased region" description="Low complexity" evidence="17">
    <location>
        <begin position="398"/>
        <end position="411"/>
    </location>
</feature>
<feature type="domain" description="Membrane insertase YidC/Oxa/ALB C-terminal" evidence="19">
    <location>
        <begin position="61"/>
        <end position="287"/>
    </location>
</feature>
<evidence type="ECO:0000256" key="10">
    <source>
        <dbReference type="ARBA" id="ARBA00023186"/>
    </source>
</evidence>
<feature type="transmembrane region" description="Helical" evidence="18">
    <location>
        <begin position="35"/>
        <end position="53"/>
    </location>
</feature>
<dbReference type="InterPro" id="IPR001708">
    <property type="entry name" value="YidC/ALB3/OXA1/COX18"/>
</dbReference>
<dbReference type="EMBL" id="BAABAF010000001">
    <property type="protein sequence ID" value="GAA3753062.1"/>
    <property type="molecule type" value="Genomic_DNA"/>
</dbReference>
<evidence type="ECO:0000313" key="21">
    <source>
        <dbReference type="Proteomes" id="UP001500540"/>
    </source>
</evidence>
<evidence type="ECO:0000256" key="16">
    <source>
        <dbReference type="RuleBase" id="RU003945"/>
    </source>
</evidence>
<sequence>MQDLLMLAVTSTPTPAAGSGGGFDPIGFVLWPLKWLVELILVAFHALFTFIGMNPTSGLTWVFSIIGLVIVIRAALVPLFVKQIKSQRKMMEIAPELKKIQAKYKGKRDQLSREAMSRETMGLYKKNGTSPVSGCLPILVQMPVFFSLYSVLQTIKANAEAGHGGIFWLTSELTQEFYNAKLFGVASLHESLQGTLEVKPDGWQTTVTIMVTLVVLMIASQFFTQLQIVSKNLSPEAKQGQAYKMQRMMVYVLPFAFVFSGVFFPLGVVIYWFTSNIWTAVQQFMVIRNLPTPGSQAAKEREERLAKRGKALDSHGKIVPMEKYLAEQERLLKEAEELKAAAPKRQQPVNKQRAKKQGVKPTQPRPANPTQPRPANPTQQRPANPTQPRSANQPNPGKPSGPSGGSPTSKS</sequence>
<evidence type="ECO:0000256" key="15">
    <source>
        <dbReference type="ARBA" id="ARBA00033342"/>
    </source>
</evidence>
<feature type="region of interest" description="Disordered" evidence="17">
    <location>
        <begin position="339"/>
        <end position="411"/>
    </location>
</feature>
<name>A0ABP7G3V4_9MICO</name>
<keyword evidence="9 18" id="KW-0472">Membrane</keyword>
<comment type="caution">
    <text evidence="20">The sequence shown here is derived from an EMBL/GenBank/DDBJ whole genome shotgun (WGS) entry which is preliminary data.</text>
</comment>
<reference evidence="21" key="1">
    <citation type="journal article" date="2019" name="Int. J. Syst. Evol. Microbiol.">
        <title>The Global Catalogue of Microorganisms (GCM) 10K type strain sequencing project: providing services to taxonomists for standard genome sequencing and annotation.</title>
        <authorList>
            <consortium name="The Broad Institute Genomics Platform"/>
            <consortium name="The Broad Institute Genome Sequencing Center for Infectious Disease"/>
            <person name="Wu L."/>
            <person name="Ma J."/>
        </authorList>
    </citation>
    <scope>NUCLEOTIDE SEQUENCE [LARGE SCALE GENOMIC DNA]</scope>
    <source>
        <strain evidence="21">JCM 16950</strain>
    </source>
</reference>
<dbReference type="CDD" id="cd20070">
    <property type="entry name" value="5TM_YidC_Alb3"/>
    <property type="match status" value="1"/>
</dbReference>
<evidence type="ECO:0000256" key="5">
    <source>
        <dbReference type="ARBA" id="ARBA00022475"/>
    </source>
</evidence>
<evidence type="ECO:0000256" key="2">
    <source>
        <dbReference type="ARBA" id="ARBA00010527"/>
    </source>
</evidence>
<evidence type="ECO:0000256" key="8">
    <source>
        <dbReference type="ARBA" id="ARBA00022989"/>
    </source>
</evidence>
<protein>
    <recommendedName>
        <fullName evidence="3">Membrane protein insertase YidC</fullName>
    </recommendedName>
    <alternativeName>
        <fullName evidence="15">Foldase YidC</fullName>
    </alternativeName>
    <alternativeName>
        <fullName evidence="14">Membrane integrase YidC</fullName>
    </alternativeName>
    <alternativeName>
        <fullName evidence="13">Membrane protein YidC</fullName>
    </alternativeName>
</protein>
<evidence type="ECO:0000256" key="17">
    <source>
        <dbReference type="SAM" id="MobiDB-lite"/>
    </source>
</evidence>
<keyword evidence="21" id="KW-1185">Reference proteome</keyword>
<evidence type="ECO:0000256" key="14">
    <source>
        <dbReference type="ARBA" id="ARBA00033245"/>
    </source>
</evidence>
<keyword evidence="7" id="KW-0653">Protein transport</keyword>
<keyword evidence="5" id="KW-1003">Cell membrane</keyword>
<evidence type="ECO:0000313" key="20">
    <source>
        <dbReference type="EMBL" id="GAA3753062.1"/>
    </source>
</evidence>
<proteinExistence type="inferred from homology"/>
<dbReference type="InterPro" id="IPR047196">
    <property type="entry name" value="YidC_ALB_C"/>
</dbReference>
<evidence type="ECO:0000256" key="1">
    <source>
        <dbReference type="ARBA" id="ARBA00004651"/>
    </source>
</evidence>
<dbReference type="Proteomes" id="UP001500540">
    <property type="component" value="Unassembled WGS sequence"/>
</dbReference>
<evidence type="ECO:0000256" key="6">
    <source>
        <dbReference type="ARBA" id="ARBA00022692"/>
    </source>
</evidence>
<accession>A0ABP7G3V4</accession>
<keyword evidence="4" id="KW-0813">Transport</keyword>
<feature type="compositionally biased region" description="Pro residues" evidence="17">
    <location>
        <begin position="363"/>
        <end position="375"/>
    </location>
</feature>
<feature type="compositionally biased region" description="Polar residues" evidence="17">
    <location>
        <begin position="376"/>
        <end position="395"/>
    </location>
</feature>
<evidence type="ECO:0000256" key="9">
    <source>
        <dbReference type="ARBA" id="ARBA00023136"/>
    </source>
</evidence>
<evidence type="ECO:0000256" key="3">
    <source>
        <dbReference type="ARBA" id="ARBA00015325"/>
    </source>
</evidence>
<evidence type="ECO:0000256" key="12">
    <source>
        <dbReference type="ARBA" id="ARBA00026028"/>
    </source>
</evidence>
<gene>
    <name evidence="20" type="primary">yidC</name>
    <name evidence="20" type="ORF">GCM10022240_02580</name>
</gene>
<dbReference type="PANTHER" id="PTHR12428">
    <property type="entry name" value="OXA1"/>
    <property type="match status" value="1"/>
</dbReference>
<evidence type="ECO:0000256" key="13">
    <source>
        <dbReference type="ARBA" id="ARBA00031538"/>
    </source>
</evidence>
<dbReference type="Pfam" id="PF02096">
    <property type="entry name" value="60KD_IMP"/>
    <property type="match status" value="1"/>
</dbReference>
<feature type="transmembrane region" description="Helical" evidence="18">
    <location>
        <begin position="131"/>
        <end position="152"/>
    </location>
</feature>
<keyword evidence="6 16" id="KW-0812">Transmembrane</keyword>
<dbReference type="NCBIfam" id="NF002350">
    <property type="entry name" value="PRK01315.1"/>
    <property type="match status" value="1"/>
</dbReference>
<evidence type="ECO:0000259" key="19">
    <source>
        <dbReference type="Pfam" id="PF02096"/>
    </source>
</evidence>
<keyword evidence="8 18" id="KW-1133">Transmembrane helix</keyword>
<feature type="transmembrane region" description="Helical" evidence="18">
    <location>
        <begin position="59"/>
        <end position="81"/>
    </location>
</feature>
<dbReference type="NCBIfam" id="TIGR03592">
    <property type="entry name" value="yidC_oxa1_cterm"/>
    <property type="match status" value="1"/>
</dbReference>
<comment type="function">
    <text evidence="11">Required for the insertion and/or proper folding and/or complex formation of integral membrane proteins into the membrane. Involved in integration of membrane proteins that insert both dependently and independently of the Sec translocase complex, as well as at least some lipoproteins. Aids folding of multispanning membrane proteins.</text>
</comment>
<evidence type="ECO:0000256" key="7">
    <source>
        <dbReference type="ARBA" id="ARBA00022927"/>
    </source>
</evidence>
<comment type="subunit">
    <text evidence="12">Interacts with the Sec translocase complex via SecD. Specifically interacts with transmembrane segments of nascent integral membrane proteins during membrane integration.</text>
</comment>
<comment type="similarity">
    <text evidence="2">Belongs to the OXA1/ALB3/YidC family. Type 1 subfamily.</text>
</comment>
<comment type="subcellular location">
    <subcellularLocation>
        <location evidence="1">Cell membrane</location>
        <topology evidence="1">Multi-pass membrane protein</topology>
    </subcellularLocation>
    <subcellularLocation>
        <location evidence="16">Membrane</location>
        <topology evidence="16">Multi-pass membrane protein</topology>
    </subcellularLocation>
</comment>
<feature type="transmembrane region" description="Helical" evidence="18">
    <location>
        <begin position="250"/>
        <end position="273"/>
    </location>
</feature>
<dbReference type="PANTHER" id="PTHR12428:SF65">
    <property type="entry name" value="CYTOCHROME C OXIDASE ASSEMBLY PROTEIN COX18, MITOCHONDRIAL"/>
    <property type="match status" value="1"/>
</dbReference>